<feature type="transmembrane region" description="Helical" evidence="9">
    <location>
        <begin position="75"/>
        <end position="96"/>
    </location>
</feature>
<organism evidence="12 13">
    <name type="scientific">Mytilus galloprovincialis</name>
    <name type="common">Mediterranean mussel</name>
    <dbReference type="NCBI Taxonomy" id="29158"/>
    <lineage>
        <taxon>Eukaryota</taxon>
        <taxon>Metazoa</taxon>
        <taxon>Spiralia</taxon>
        <taxon>Lophotrochozoa</taxon>
        <taxon>Mollusca</taxon>
        <taxon>Bivalvia</taxon>
        <taxon>Autobranchia</taxon>
        <taxon>Pteriomorphia</taxon>
        <taxon>Mytilida</taxon>
        <taxon>Mytiloidea</taxon>
        <taxon>Mytilidae</taxon>
        <taxon>Mytilinae</taxon>
        <taxon>Mytilus</taxon>
    </lineage>
</organism>
<evidence type="ECO:0000256" key="5">
    <source>
        <dbReference type="ARBA" id="ARBA00022692"/>
    </source>
</evidence>
<dbReference type="InterPro" id="IPR004841">
    <property type="entry name" value="AA-permease/SLC12A_dom"/>
</dbReference>
<feature type="transmembrane region" description="Helical" evidence="9">
    <location>
        <begin position="438"/>
        <end position="457"/>
    </location>
</feature>
<sequence length="936" mass="104335">MRQIATSLPSTPMQRMNSSTTGSFNEVDDEHSPLVSGQSSPRTRLVWQMSQSNAYLIPDANDGNPARPRSSNRTLGTFAGVFCPVALSMFSTLLFLRAGFVVGQAGILEIMLQLVLAYFILMMTVLSICAISTNGAVEGGGAYYMISRALGPEFGGSIGFLFFVANILACGLYVTGFVEAVLDSFGPKGSMISDGGAYLPLDDKEWYKYLYSSVVLFFCLAICMIGGSMFAKTLIVIFMITVVCTLSVYISIFAKSERKLIQNPRIDMLDKRNESCANHTFYTGLSGTTFKDNFYEQYGRDYITHDKMDFATVFSILFSSVTGILNGANMSGELKDPSKAIPKGTLSAVTFTFGTYFILMVLVGASCDRCLLLNDYLFLQSINLWKPFILIGIFAATLSAALGNLIGASRILQALANDELFWFVLRPATKVTRGGNPYIAVLISWFLVQIVLLVGSLNAIAPAASVFFLLSYAAVNLACLALELASAPNFRPTFNIFTWHTCVLGMIGSMVMCFLVSAMYSSIAIIVMLLLVILLHFKSVPSEWGSISQALIFHQVRKYLLMLDPRKAHIKYWRPQILLMVAHPRQACELIHFINDIKKGGLFIVGHVKIGSLDKFDYDPVQTEYPQWMSLIDKLKVKAFAELTLANTVSEGLAHLIRLSGLGGMKPNTVCLGFYDDSKPVDSLVKCMRRKRRFFSSEEINSSNDVDMMFDNLPIRSERSHKHQSPSDYVKMIYDSLKLQKNVCICRHFNQLDKSIILKSTTEYYIDVWPLNLFRPYTASIFDDTCLFMLQLACILDMVPGWKSKTYLRVMLCTNNEGVAGKNVETKLDKVLKTFRIPAKIQPISLDLGESYKDLSEDEDHQMTLYKSIPEHIVQKINTRIKECSKKTAVTFMYLPRPPQDTTGQLEYLLSLTALTNDLPPTVLVHGLNPVISTTL</sequence>
<feature type="transmembrane region" description="Helical" evidence="9">
    <location>
        <begin position="209"/>
        <end position="227"/>
    </location>
</feature>
<dbReference type="InterPro" id="IPR018491">
    <property type="entry name" value="SLC12_C"/>
</dbReference>
<keyword evidence="6 9" id="KW-1133">Transmembrane helix</keyword>
<reference evidence="12" key="1">
    <citation type="submission" date="2018-11" db="EMBL/GenBank/DDBJ databases">
        <authorList>
            <person name="Alioto T."/>
            <person name="Alioto T."/>
        </authorList>
    </citation>
    <scope>NUCLEOTIDE SEQUENCE</scope>
</reference>
<feature type="transmembrane region" description="Helical" evidence="9">
    <location>
        <begin position="463"/>
        <end position="482"/>
    </location>
</feature>
<dbReference type="OrthoDB" id="2020542at2759"/>
<dbReference type="InterPro" id="IPR004842">
    <property type="entry name" value="SLC12A_fam"/>
</dbReference>
<dbReference type="GO" id="GO:0055064">
    <property type="term" value="P:chloride ion homeostasis"/>
    <property type="evidence" value="ECO:0007669"/>
    <property type="project" value="TreeGrafter"/>
</dbReference>
<evidence type="ECO:0000313" key="12">
    <source>
        <dbReference type="EMBL" id="VDI14729.1"/>
    </source>
</evidence>
<dbReference type="GO" id="GO:0016020">
    <property type="term" value="C:membrane"/>
    <property type="evidence" value="ECO:0007669"/>
    <property type="project" value="UniProtKB-SubCell"/>
</dbReference>
<evidence type="ECO:0000256" key="2">
    <source>
        <dbReference type="ARBA" id="ARBA00010593"/>
    </source>
</evidence>
<dbReference type="Proteomes" id="UP000596742">
    <property type="component" value="Unassembled WGS sequence"/>
</dbReference>
<keyword evidence="4" id="KW-0813">Transport</keyword>
<dbReference type="PANTHER" id="PTHR11827">
    <property type="entry name" value="SOLUTE CARRIER FAMILY 12, CATION COTRANSPORTERS"/>
    <property type="match status" value="1"/>
</dbReference>
<dbReference type="Pfam" id="PF03522">
    <property type="entry name" value="SLC12"/>
    <property type="match status" value="1"/>
</dbReference>
<evidence type="ECO:0000256" key="3">
    <source>
        <dbReference type="ARBA" id="ARBA00019359"/>
    </source>
</evidence>
<comment type="similarity">
    <text evidence="2">Belongs to the SLC12A transporter family.</text>
</comment>
<evidence type="ECO:0000259" key="10">
    <source>
        <dbReference type="Pfam" id="PF00324"/>
    </source>
</evidence>
<feature type="domain" description="SLC12A transporter C-terminal" evidence="11">
    <location>
        <begin position="589"/>
        <end position="677"/>
    </location>
</feature>
<evidence type="ECO:0000256" key="1">
    <source>
        <dbReference type="ARBA" id="ARBA00004141"/>
    </source>
</evidence>
<proteinExistence type="inferred from homology"/>
<evidence type="ECO:0000256" key="7">
    <source>
        <dbReference type="ARBA" id="ARBA00023136"/>
    </source>
</evidence>
<evidence type="ECO:0000256" key="4">
    <source>
        <dbReference type="ARBA" id="ARBA00022448"/>
    </source>
</evidence>
<comment type="caution">
    <text evidence="12">The sequence shown here is derived from an EMBL/GenBank/DDBJ whole genome shotgun (WGS) entry which is preliminary data.</text>
</comment>
<evidence type="ECO:0000256" key="8">
    <source>
        <dbReference type="SAM" id="MobiDB-lite"/>
    </source>
</evidence>
<dbReference type="GO" id="GO:0006884">
    <property type="term" value="P:cell volume homeostasis"/>
    <property type="evidence" value="ECO:0007669"/>
    <property type="project" value="TreeGrafter"/>
</dbReference>
<name>A0A8B6D7W6_MYTGA</name>
<evidence type="ECO:0000313" key="13">
    <source>
        <dbReference type="Proteomes" id="UP000596742"/>
    </source>
</evidence>
<dbReference type="GO" id="GO:0015379">
    <property type="term" value="F:potassium:chloride symporter activity"/>
    <property type="evidence" value="ECO:0007669"/>
    <property type="project" value="TreeGrafter"/>
</dbReference>
<feature type="transmembrane region" description="Helical" evidence="9">
    <location>
        <begin position="384"/>
        <end position="406"/>
    </location>
</feature>
<feature type="region of interest" description="Disordered" evidence="8">
    <location>
        <begin position="1"/>
        <end position="41"/>
    </location>
</feature>
<dbReference type="AlphaFoldDB" id="A0A8B6D7W6"/>
<dbReference type="PANTHER" id="PTHR11827:SF72">
    <property type="entry name" value="GH08340P"/>
    <property type="match status" value="1"/>
</dbReference>
<gene>
    <name evidence="12" type="ORF">MGAL_10B015733</name>
</gene>
<comment type="subcellular location">
    <subcellularLocation>
        <location evidence="1">Membrane</location>
        <topology evidence="1">Multi-pass membrane protein</topology>
    </subcellularLocation>
</comment>
<dbReference type="EMBL" id="UYJE01002908">
    <property type="protein sequence ID" value="VDI14729.1"/>
    <property type="molecule type" value="Genomic_DNA"/>
</dbReference>
<feature type="transmembrane region" description="Helical" evidence="9">
    <location>
        <begin position="494"/>
        <end position="512"/>
    </location>
</feature>
<dbReference type="Gene3D" id="1.20.1740.10">
    <property type="entry name" value="Amino acid/polyamine transporter I"/>
    <property type="match status" value="1"/>
</dbReference>
<accession>A0A8B6D7W6</accession>
<feature type="domain" description="Amino acid permease/ SLC12A" evidence="10">
    <location>
        <begin position="87"/>
        <end position="578"/>
    </location>
</feature>
<feature type="transmembrane region" description="Helical" evidence="9">
    <location>
        <begin position="340"/>
        <end position="364"/>
    </location>
</feature>
<protein>
    <recommendedName>
        <fullName evidence="3">Solute carrier family 12 member 9</fullName>
    </recommendedName>
</protein>
<feature type="transmembrane region" description="Helical" evidence="9">
    <location>
        <begin position="234"/>
        <end position="254"/>
    </location>
</feature>
<evidence type="ECO:0000256" key="6">
    <source>
        <dbReference type="ARBA" id="ARBA00022989"/>
    </source>
</evidence>
<keyword evidence="7 9" id="KW-0472">Membrane</keyword>
<keyword evidence="13" id="KW-1185">Reference proteome</keyword>
<feature type="compositionally biased region" description="Polar residues" evidence="8">
    <location>
        <begin position="1"/>
        <end position="24"/>
    </location>
</feature>
<evidence type="ECO:0000259" key="11">
    <source>
        <dbReference type="Pfam" id="PF03522"/>
    </source>
</evidence>
<feature type="transmembrane region" description="Helical" evidence="9">
    <location>
        <begin position="518"/>
        <end position="537"/>
    </location>
</feature>
<feature type="transmembrane region" description="Helical" evidence="9">
    <location>
        <begin position="116"/>
        <end position="137"/>
    </location>
</feature>
<keyword evidence="5 9" id="KW-0812">Transmembrane</keyword>
<feature type="transmembrane region" description="Helical" evidence="9">
    <location>
        <begin position="310"/>
        <end position="328"/>
    </location>
</feature>
<dbReference type="Pfam" id="PF00324">
    <property type="entry name" value="AA_permease"/>
    <property type="match status" value="1"/>
</dbReference>
<evidence type="ECO:0000256" key="9">
    <source>
        <dbReference type="SAM" id="Phobius"/>
    </source>
</evidence>
<feature type="transmembrane region" description="Helical" evidence="9">
    <location>
        <begin position="158"/>
        <end position="178"/>
    </location>
</feature>
<dbReference type="FunFam" id="1.20.1740.10:FF:000013">
    <property type="entry name" value="Solute carrier family 12 member"/>
    <property type="match status" value="1"/>
</dbReference>
<dbReference type="GO" id="GO:0055075">
    <property type="term" value="P:potassium ion homeostasis"/>
    <property type="evidence" value="ECO:0007669"/>
    <property type="project" value="TreeGrafter"/>
</dbReference>